<keyword evidence="7" id="KW-0732">Signal</keyword>
<dbReference type="PANTHER" id="PTHR33619:SF3">
    <property type="entry name" value="POLYSACCHARIDE EXPORT PROTEIN GFCE-RELATED"/>
    <property type="match status" value="1"/>
</dbReference>
<evidence type="ECO:0008006" key="21">
    <source>
        <dbReference type="Google" id="ProtNLM"/>
    </source>
</evidence>
<evidence type="ECO:0000256" key="4">
    <source>
        <dbReference type="ARBA" id="ARBA00022452"/>
    </source>
</evidence>
<keyword evidence="5" id="KW-0762">Sugar transport</keyword>
<comment type="caution">
    <text evidence="19">The sequence shown here is derived from an EMBL/GenBank/DDBJ whole genome shotgun (WGS) entry which is preliminary data.</text>
</comment>
<dbReference type="Pfam" id="PF22461">
    <property type="entry name" value="SLBB_2"/>
    <property type="match status" value="1"/>
</dbReference>
<keyword evidence="9" id="KW-0406">Ion transport</keyword>
<evidence type="ECO:0000313" key="19">
    <source>
        <dbReference type="EMBL" id="TMQ66526.1"/>
    </source>
</evidence>
<organism evidence="19 20">
    <name type="scientific">Eiseniibacteriota bacterium</name>
    <dbReference type="NCBI Taxonomy" id="2212470"/>
    <lineage>
        <taxon>Bacteria</taxon>
        <taxon>Candidatus Eiseniibacteriota</taxon>
    </lineage>
</organism>
<dbReference type="GO" id="GO:0015159">
    <property type="term" value="F:polysaccharide transmembrane transporter activity"/>
    <property type="evidence" value="ECO:0007669"/>
    <property type="project" value="InterPro"/>
</dbReference>
<evidence type="ECO:0000256" key="8">
    <source>
        <dbReference type="ARBA" id="ARBA00023047"/>
    </source>
</evidence>
<evidence type="ECO:0000256" key="1">
    <source>
        <dbReference type="ARBA" id="ARBA00004571"/>
    </source>
</evidence>
<dbReference type="GO" id="GO:0046930">
    <property type="term" value="C:pore complex"/>
    <property type="evidence" value="ECO:0007669"/>
    <property type="project" value="UniProtKB-KW"/>
</dbReference>
<proteinExistence type="inferred from homology"/>
<feature type="domain" description="Polysaccharide export protein N-terminal" evidence="16">
    <location>
        <begin position="72"/>
        <end position="135"/>
    </location>
</feature>
<feature type="region of interest" description="Disordered" evidence="15">
    <location>
        <begin position="41"/>
        <end position="73"/>
    </location>
</feature>
<comment type="similarity">
    <text evidence="2">Belongs to the BexD/CtrA/VexA family.</text>
</comment>
<keyword evidence="11" id="KW-0472">Membrane</keyword>
<feature type="domain" description="SLBB" evidence="18">
    <location>
        <begin position="153"/>
        <end position="226"/>
    </location>
</feature>
<protein>
    <recommendedName>
        <fullName evidence="21">Soluble ligand binding domain-containing protein</fullName>
    </recommendedName>
</protein>
<reference evidence="19 20" key="1">
    <citation type="journal article" date="2019" name="Nat. Microbiol.">
        <title>Mediterranean grassland soil C-N compound turnover is dependent on rainfall and depth, and is mediated by genomically divergent microorganisms.</title>
        <authorList>
            <person name="Diamond S."/>
            <person name="Andeer P.F."/>
            <person name="Li Z."/>
            <person name="Crits-Christoph A."/>
            <person name="Burstein D."/>
            <person name="Anantharaman K."/>
            <person name="Lane K.R."/>
            <person name="Thomas B.C."/>
            <person name="Pan C."/>
            <person name="Northen T.R."/>
            <person name="Banfield J.F."/>
        </authorList>
    </citation>
    <scope>NUCLEOTIDE SEQUENCE [LARGE SCALE GENOMIC DNA]</scope>
    <source>
        <strain evidence="19">WS_7</strain>
    </source>
</reference>
<dbReference type="Gene3D" id="3.10.560.10">
    <property type="entry name" value="Outer membrane lipoprotein wza domain like"/>
    <property type="match status" value="4"/>
</dbReference>
<keyword evidence="8" id="KW-0625">Polysaccharide transport</keyword>
<dbReference type="InterPro" id="IPR019554">
    <property type="entry name" value="Soluble_ligand-bd"/>
</dbReference>
<dbReference type="AlphaFoldDB" id="A0A538TSD3"/>
<evidence type="ECO:0000256" key="12">
    <source>
        <dbReference type="ARBA" id="ARBA00023139"/>
    </source>
</evidence>
<evidence type="ECO:0000259" key="18">
    <source>
        <dbReference type="Pfam" id="PF22461"/>
    </source>
</evidence>
<evidence type="ECO:0000256" key="2">
    <source>
        <dbReference type="ARBA" id="ARBA00009450"/>
    </source>
</evidence>
<feature type="domain" description="Soluble ligand binding" evidence="17">
    <location>
        <begin position="324"/>
        <end position="369"/>
    </location>
</feature>
<dbReference type="InterPro" id="IPR003715">
    <property type="entry name" value="Poly_export_N"/>
</dbReference>
<dbReference type="Gene3D" id="3.30.1950.10">
    <property type="entry name" value="wza like domain"/>
    <property type="match status" value="1"/>
</dbReference>
<evidence type="ECO:0000259" key="16">
    <source>
        <dbReference type="Pfam" id="PF02563"/>
    </source>
</evidence>
<keyword evidence="4" id="KW-1134">Transmembrane beta strand</keyword>
<gene>
    <name evidence="19" type="ORF">E6K77_00940</name>
</gene>
<feature type="domain" description="Soluble ligand binding" evidence="17">
    <location>
        <begin position="235"/>
        <end position="282"/>
    </location>
</feature>
<evidence type="ECO:0000256" key="6">
    <source>
        <dbReference type="ARBA" id="ARBA00022692"/>
    </source>
</evidence>
<evidence type="ECO:0000256" key="14">
    <source>
        <dbReference type="ARBA" id="ARBA00023288"/>
    </source>
</evidence>
<dbReference type="GO" id="GO:0006811">
    <property type="term" value="P:monoatomic ion transport"/>
    <property type="evidence" value="ECO:0007669"/>
    <property type="project" value="UniProtKB-KW"/>
</dbReference>
<evidence type="ECO:0000256" key="10">
    <source>
        <dbReference type="ARBA" id="ARBA00023114"/>
    </source>
</evidence>
<dbReference type="Proteomes" id="UP000317366">
    <property type="component" value="Unassembled WGS sequence"/>
</dbReference>
<dbReference type="InterPro" id="IPR054765">
    <property type="entry name" value="SLBB_dom"/>
</dbReference>
<accession>A0A538TSD3</accession>
<evidence type="ECO:0000256" key="5">
    <source>
        <dbReference type="ARBA" id="ARBA00022597"/>
    </source>
</evidence>
<evidence type="ECO:0000256" key="3">
    <source>
        <dbReference type="ARBA" id="ARBA00022448"/>
    </source>
</evidence>
<evidence type="ECO:0000256" key="13">
    <source>
        <dbReference type="ARBA" id="ARBA00023237"/>
    </source>
</evidence>
<keyword evidence="12" id="KW-0564">Palmitate</keyword>
<dbReference type="GO" id="GO:0009279">
    <property type="term" value="C:cell outer membrane"/>
    <property type="evidence" value="ECO:0007669"/>
    <property type="project" value="UniProtKB-SubCell"/>
</dbReference>
<evidence type="ECO:0000259" key="17">
    <source>
        <dbReference type="Pfam" id="PF10531"/>
    </source>
</evidence>
<keyword evidence="10" id="KW-0626">Porin</keyword>
<evidence type="ECO:0000256" key="9">
    <source>
        <dbReference type="ARBA" id="ARBA00023065"/>
    </source>
</evidence>
<name>A0A538TSD3_UNCEI</name>
<comment type="subcellular location">
    <subcellularLocation>
        <location evidence="1">Cell outer membrane</location>
        <topology evidence="1">Multi-pass membrane protein</topology>
    </subcellularLocation>
</comment>
<evidence type="ECO:0000313" key="20">
    <source>
        <dbReference type="Proteomes" id="UP000317366"/>
    </source>
</evidence>
<feature type="domain" description="Soluble ligand binding" evidence="17">
    <location>
        <begin position="453"/>
        <end position="492"/>
    </location>
</feature>
<evidence type="ECO:0000256" key="7">
    <source>
        <dbReference type="ARBA" id="ARBA00022729"/>
    </source>
</evidence>
<dbReference type="PANTHER" id="PTHR33619">
    <property type="entry name" value="POLYSACCHARIDE EXPORT PROTEIN GFCE-RELATED"/>
    <property type="match status" value="1"/>
</dbReference>
<dbReference type="Pfam" id="PF10531">
    <property type="entry name" value="SLBB"/>
    <property type="match status" value="3"/>
</dbReference>
<evidence type="ECO:0000256" key="11">
    <source>
        <dbReference type="ARBA" id="ARBA00023136"/>
    </source>
</evidence>
<keyword evidence="6" id="KW-0812">Transmembrane</keyword>
<keyword evidence="13" id="KW-0998">Cell outer membrane</keyword>
<evidence type="ECO:0000256" key="15">
    <source>
        <dbReference type="SAM" id="MobiDB-lite"/>
    </source>
</evidence>
<dbReference type="InterPro" id="IPR049712">
    <property type="entry name" value="Poly_export"/>
</dbReference>
<sequence>MVPSPTSPAGRGLPPGFPHALRIAALVMPLVVGAWGAPPAQAQTGELSSPRAILSPADPRTISPPIEGRVDPDTYRVGPGDEFAFRHSDLLDPKILRVSPAGEILFPDAGAVFVAGLTLREAEAKVRESLRSYVRGKGLVFTLYRPRQFRLPVLGEVRRPGAVTLTAPVRASEAIEAAGGIGPGGAKRGIVVRRGPDSLGVDLVRYGTAGDLSGNPLVFETDVVFVPVSGRWIEIFGAVPHPGRYDLIPGDRVSDLVALAGRPLPEAALDQAELERFDAGRVGERRPIPLVGALAAPRSAEDLELREGDRLFIPARAHYNEGAVVWVEGEVTHPGPYSIRDGADGIRSVLTRAGGFTEFADLSRARIDRRVDSAERDTAFLRLAEEHQDIVTKEERAWVKARVRERGAVSADLSRILATGDGPDVGKSGPAGNGDIALLDGDHVVIPRRFPSVSVQGEVRSTGLVAYEPGRRAADYVRAAGGFTERANKSHLRVTVARTGQQMKAGEAGPIRAGDTVWVLGRPERSTWAAVRDVLTTAAQVATIYLVIHQATK</sequence>
<dbReference type="GO" id="GO:0015288">
    <property type="term" value="F:porin activity"/>
    <property type="evidence" value="ECO:0007669"/>
    <property type="project" value="UniProtKB-KW"/>
</dbReference>
<dbReference type="EMBL" id="VBOX01000007">
    <property type="protein sequence ID" value="TMQ66526.1"/>
    <property type="molecule type" value="Genomic_DNA"/>
</dbReference>
<dbReference type="Pfam" id="PF02563">
    <property type="entry name" value="Poly_export"/>
    <property type="match status" value="1"/>
</dbReference>
<keyword evidence="14" id="KW-0449">Lipoprotein</keyword>
<keyword evidence="3" id="KW-0813">Transport</keyword>